<dbReference type="PROSITE" id="PS51318">
    <property type="entry name" value="TAT"/>
    <property type="match status" value="1"/>
</dbReference>
<feature type="signal peptide" evidence="3">
    <location>
        <begin position="1"/>
        <end position="30"/>
    </location>
</feature>
<reference evidence="5 6" key="1">
    <citation type="submission" date="2014-03" db="EMBL/GenBank/DDBJ databases">
        <title>Draft Genome Sequences of 13 Willow Endophytes.</title>
        <authorList>
            <person name="Gan H.Y."/>
            <person name="Gan H.M."/>
            <person name="Savka M.A."/>
            <person name="Hudson A.O."/>
        </authorList>
    </citation>
    <scope>NUCLEOTIDE SEQUENCE [LARGE SCALE GENOMIC DNA]</scope>
    <source>
        <strain evidence="5 6">RIT293</strain>
    </source>
</reference>
<dbReference type="GO" id="GO:0030313">
    <property type="term" value="C:cell envelope"/>
    <property type="evidence" value="ECO:0007669"/>
    <property type="project" value="UniProtKB-SubCell"/>
</dbReference>
<feature type="domain" description="Peptidoglycan binding-like" evidence="4">
    <location>
        <begin position="128"/>
        <end position="176"/>
    </location>
</feature>
<dbReference type="PATRIC" id="fig|273677.3.peg.648"/>
<gene>
    <name evidence="5" type="ORF">BW34_00663</name>
</gene>
<dbReference type="AlphaFoldDB" id="A0A031FY72"/>
<sequence>MSRDRRRRTFAVAAAAVGATLLLGAGGVAAVTSASEQSPKAAPSPQTERATAVIERGDLSVTATLDGSIGFGGAEPVSVKAKGTITWLPAPGADLGRGATALRVDDLPIPVLIGKTALYRPLTSWGMTGADVSMVAENLMELGYLQRADPKDARTNSAFRTAVRAWQTSLGLERTGDIAPTDVVVLAADSRVAKVTTRLGDAAAGTPFTASTTTRIVEAAVPAGDAGLVGAGAAAEVELPDGRVLKGTIRDVGTAGEGAQSQVRATVDIADQKAVAEVDAGAVVVRVVTKTVTDVLIAPVPALIALAEGGYALQDESGRLHAVTIGLIADGRVEVAGDGITADMTVVTAR</sequence>
<name>A0A031FY72_9MICO</name>
<dbReference type="InterPro" id="IPR036365">
    <property type="entry name" value="PGBD-like_sf"/>
</dbReference>
<dbReference type="PANTHER" id="PTHR32347:SF29">
    <property type="entry name" value="UPF0194 MEMBRANE PROTEIN YBHG"/>
    <property type="match status" value="1"/>
</dbReference>
<accession>A0A031FY72</accession>
<protein>
    <recommendedName>
        <fullName evidence="4">Peptidoglycan binding-like domain-containing protein</fullName>
    </recommendedName>
</protein>
<dbReference type="OrthoDB" id="3268648at2"/>
<dbReference type="Proteomes" id="UP000024001">
    <property type="component" value="Unassembled WGS sequence"/>
</dbReference>
<keyword evidence="2" id="KW-0175">Coiled coil</keyword>
<dbReference type="EMBL" id="JFYO01000002">
    <property type="protein sequence ID" value="EZP29146.1"/>
    <property type="molecule type" value="Genomic_DNA"/>
</dbReference>
<keyword evidence="3" id="KW-0732">Signal</keyword>
<comment type="subcellular location">
    <subcellularLocation>
        <location evidence="1">Cell envelope</location>
    </subcellularLocation>
</comment>
<comment type="caution">
    <text evidence="5">The sequence shown here is derived from an EMBL/GenBank/DDBJ whole genome shotgun (WGS) entry which is preliminary data.</text>
</comment>
<dbReference type="InterPro" id="IPR050465">
    <property type="entry name" value="UPF0194_transport"/>
</dbReference>
<dbReference type="SUPFAM" id="SSF47090">
    <property type="entry name" value="PGBD-like"/>
    <property type="match status" value="1"/>
</dbReference>
<dbReference type="Pfam" id="PF01471">
    <property type="entry name" value="PG_binding_1"/>
    <property type="match status" value="1"/>
</dbReference>
<evidence type="ECO:0000259" key="4">
    <source>
        <dbReference type="Pfam" id="PF01471"/>
    </source>
</evidence>
<evidence type="ECO:0000256" key="3">
    <source>
        <dbReference type="SAM" id="SignalP"/>
    </source>
</evidence>
<dbReference type="InterPro" id="IPR006311">
    <property type="entry name" value="TAT_signal"/>
</dbReference>
<feature type="chain" id="PRO_5001547506" description="Peptidoglycan binding-like domain-containing protein" evidence="3">
    <location>
        <begin position="31"/>
        <end position="350"/>
    </location>
</feature>
<proteinExistence type="predicted"/>
<organism evidence="5 6">
    <name type="scientific">Microbacterium oleivorans</name>
    <dbReference type="NCBI Taxonomy" id="273677"/>
    <lineage>
        <taxon>Bacteria</taxon>
        <taxon>Bacillati</taxon>
        <taxon>Actinomycetota</taxon>
        <taxon>Actinomycetes</taxon>
        <taxon>Micrococcales</taxon>
        <taxon>Microbacteriaceae</taxon>
        <taxon>Microbacterium</taxon>
    </lineage>
</organism>
<keyword evidence="6" id="KW-1185">Reference proteome</keyword>
<dbReference type="RefSeq" id="WP_052009386.1">
    <property type="nucleotide sequence ID" value="NZ_JFYO01000002.1"/>
</dbReference>
<evidence type="ECO:0000256" key="1">
    <source>
        <dbReference type="ARBA" id="ARBA00004196"/>
    </source>
</evidence>
<evidence type="ECO:0000313" key="6">
    <source>
        <dbReference type="Proteomes" id="UP000024001"/>
    </source>
</evidence>
<dbReference type="eggNOG" id="COG3409">
    <property type="taxonomic scope" value="Bacteria"/>
</dbReference>
<dbReference type="InterPro" id="IPR002477">
    <property type="entry name" value="Peptidoglycan-bd-like"/>
</dbReference>
<evidence type="ECO:0000313" key="5">
    <source>
        <dbReference type="EMBL" id="EZP29146.1"/>
    </source>
</evidence>
<dbReference type="PANTHER" id="PTHR32347">
    <property type="entry name" value="EFFLUX SYSTEM COMPONENT YKNX-RELATED"/>
    <property type="match status" value="1"/>
</dbReference>
<evidence type="ECO:0000256" key="2">
    <source>
        <dbReference type="ARBA" id="ARBA00023054"/>
    </source>
</evidence>